<evidence type="ECO:0008006" key="3">
    <source>
        <dbReference type="Google" id="ProtNLM"/>
    </source>
</evidence>
<accession>A0ABR7DGQ4</accession>
<organism evidence="1 2">
    <name type="scientific">Clostridium hominis</name>
    <dbReference type="NCBI Taxonomy" id="2763036"/>
    <lineage>
        <taxon>Bacteria</taxon>
        <taxon>Bacillati</taxon>
        <taxon>Bacillota</taxon>
        <taxon>Clostridia</taxon>
        <taxon>Eubacteriales</taxon>
        <taxon>Clostridiaceae</taxon>
        <taxon>Clostridium</taxon>
    </lineage>
</organism>
<protein>
    <recommendedName>
        <fullName evidence="3">Phage protein</fullName>
    </recommendedName>
</protein>
<dbReference type="RefSeq" id="WP_186860828.1">
    <property type="nucleotide sequence ID" value="NZ_JACOOO010000040.1"/>
</dbReference>
<proteinExistence type="predicted"/>
<name>A0ABR7DGQ4_9CLOT</name>
<evidence type="ECO:0000313" key="1">
    <source>
        <dbReference type="EMBL" id="MBC5630532.1"/>
    </source>
</evidence>
<dbReference type="EMBL" id="JACOOO010000040">
    <property type="protein sequence ID" value="MBC5630532.1"/>
    <property type="molecule type" value="Genomic_DNA"/>
</dbReference>
<comment type="caution">
    <text evidence="1">The sequence shown here is derived from an EMBL/GenBank/DDBJ whole genome shotgun (WGS) entry which is preliminary data.</text>
</comment>
<dbReference type="Proteomes" id="UP000596929">
    <property type="component" value="Unassembled WGS sequence"/>
</dbReference>
<reference evidence="1 2" key="1">
    <citation type="submission" date="2020-08" db="EMBL/GenBank/DDBJ databases">
        <title>Genome public.</title>
        <authorList>
            <person name="Liu C."/>
            <person name="Sun Q."/>
        </authorList>
    </citation>
    <scope>NUCLEOTIDE SEQUENCE [LARGE SCALE GENOMIC DNA]</scope>
    <source>
        <strain evidence="1 2">NSJ-6</strain>
    </source>
</reference>
<evidence type="ECO:0000313" key="2">
    <source>
        <dbReference type="Proteomes" id="UP000596929"/>
    </source>
</evidence>
<gene>
    <name evidence="1" type="ORF">H8S20_16875</name>
</gene>
<sequence>MLEIILIGSICIVLINLILKHNRDFKLEINLKLLGLNIKINSKEKRHPSNQD</sequence>
<keyword evidence="2" id="KW-1185">Reference proteome</keyword>